<dbReference type="EnsemblBacteria" id="AAF10846">
    <property type="protein sequence ID" value="AAF10846"/>
    <property type="gene ID" value="DR_1264"/>
</dbReference>
<dbReference type="EMBL" id="AE000513">
    <property type="protein sequence ID" value="AAF10846.1"/>
    <property type="molecule type" value="Genomic_DNA"/>
</dbReference>
<dbReference type="PaxDb" id="243230-DR_1264"/>
<reference evidence="2 3" key="1">
    <citation type="journal article" date="1999" name="Science">
        <title>Genome sequence of the radioresistant bacterium Deinococcus radiodurans R1.</title>
        <authorList>
            <person name="White O."/>
            <person name="Eisen J.A."/>
            <person name="Heidelberg J.F."/>
            <person name="Hickey E.K."/>
            <person name="Peterson J.D."/>
            <person name="Dodson R.J."/>
            <person name="Haft D.H."/>
            <person name="Gwinn M.L."/>
            <person name="Nelson W.C."/>
            <person name="Richardson D.L."/>
            <person name="Moffat K.S."/>
            <person name="Qin H."/>
            <person name="Jiang L."/>
            <person name="Pamphile W."/>
            <person name="Crosby M."/>
            <person name="Shen M."/>
            <person name="Vamathevan J.J."/>
            <person name="Lam P."/>
            <person name="McDonald L."/>
            <person name="Utterback T."/>
            <person name="Zalewski C."/>
            <person name="Makarova K.S."/>
            <person name="Aravind L."/>
            <person name="Daly M.J."/>
            <person name="Minton K.W."/>
            <person name="Fleischmann R.D."/>
            <person name="Ketchum K.A."/>
            <person name="Nelson K.E."/>
            <person name="Salzberg S."/>
            <person name="Smith H.O."/>
            <person name="Venter J.C."/>
            <person name="Fraser C.M."/>
        </authorList>
    </citation>
    <scope>NUCLEOTIDE SEQUENCE [LARGE SCALE GENOMIC DNA]</scope>
    <source>
        <strain evidence="3">ATCC 13939 / DSM 20539 / JCM 16871 / LMG 4051 / NBRC 15346 / NCIMB 9279 / R1 / VKM B-1422</strain>
    </source>
</reference>
<gene>
    <name evidence="2" type="ordered locus">DR_1264</name>
</gene>
<accession>Q9RUW6</accession>
<evidence type="ECO:0000313" key="2">
    <source>
        <dbReference type="EMBL" id="AAF10846.1"/>
    </source>
</evidence>
<organism evidence="2 3">
    <name type="scientific">Deinococcus radiodurans (strain ATCC 13939 / DSM 20539 / JCM 16871 / CCUG 27074 / LMG 4051 / NBRC 15346 / NCIMB 9279 / VKM B-1422 / R1)</name>
    <dbReference type="NCBI Taxonomy" id="243230"/>
    <lineage>
        <taxon>Bacteria</taxon>
        <taxon>Thermotogati</taxon>
        <taxon>Deinococcota</taxon>
        <taxon>Deinococci</taxon>
        <taxon>Deinococcales</taxon>
        <taxon>Deinococcaceae</taxon>
        <taxon>Deinococcus</taxon>
    </lineage>
</organism>
<dbReference type="PIR" id="B75416">
    <property type="entry name" value="B75416"/>
</dbReference>
<dbReference type="KEGG" id="dra:DR_1264"/>
<dbReference type="InParanoid" id="Q9RUW6"/>
<proteinExistence type="predicted"/>
<evidence type="ECO:0000313" key="3">
    <source>
        <dbReference type="Proteomes" id="UP000002524"/>
    </source>
</evidence>
<name>Q9RUW6_DEIRA</name>
<feature type="region of interest" description="Disordered" evidence="1">
    <location>
        <begin position="1"/>
        <end position="30"/>
    </location>
</feature>
<feature type="compositionally biased region" description="Low complexity" evidence="1">
    <location>
        <begin position="1"/>
        <end position="17"/>
    </location>
</feature>
<evidence type="ECO:0000256" key="1">
    <source>
        <dbReference type="SAM" id="MobiDB-lite"/>
    </source>
</evidence>
<feature type="region of interest" description="Disordered" evidence="1">
    <location>
        <begin position="91"/>
        <end position="113"/>
    </location>
</feature>
<dbReference type="AlphaFoldDB" id="Q9RUW6"/>
<sequence>MTRTLVQSTMQVSSSQQDARQPSGDPGAIPVNLLHPPVQDAEKHGTELCPCQFNAGSEFHVVGAFDPLPCLAQLGRSVRVIWRNLVRFQAPTPPQSRPATLNPDTRMGGDAGESHPAVNRTLKLSQFESDPIHQSCTRVV</sequence>
<keyword evidence="3" id="KW-1185">Reference proteome</keyword>
<dbReference type="Proteomes" id="UP000002524">
    <property type="component" value="Chromosome 1"/>
</dbReference>
<protein>
    <submittedName>
        <fullName evidence="2">Uncharacterized protein</fullName>
    </submittedName>
</protein>
<dbReference type="HOGENOM" id="CLU_1831882_0_0_0"/>